<name>A0ABD3M7J5_9STRA</name>
<dbReference type="Pfam" id="PF00651">
    <property type="entry name" value="BTB"/>
    <property type="match status" value="1"/>
</dbReference>
<comment type="caution">
    <text evidence="2">The sequence shown here is derived from an EMBL/GenBank/DDBJ whole genome shotgun (WGS) entry which is preliminary data.</text>
</comment>
<proteinExistence type="predicted"/>
<dbReference type="CDD" id="cd18186">
    <property type="entry name" value="BTB_POZ_ZBTB_KLHL-like"/>
    <property type="match status" value="1"/>
</dbReference>
<evidence type="ECO:0000313" key="2">
    <source>
        <dbReference type="EMBL" id="KAL3760060.1"/>
    </source>
</evidence>
<sequence length="417" mass="46587">MSMFEINASAYKNNISHSTLLHVGKPPTPTYFQDWVRAFVYFHGFDDLPIDGDEVLSSPFSCLGHELQLGLIIEREATYSEIYGYDENDIAHFNIYNAAKKEQEYINVECRIAIRGNSKVVTGRSNGNSIEFDSGKGYSIDLLKALSNLVDGALVIEVQMKHPEYHLPFIPRNPSACDIVQGLYMDKESSDLEIEVARENRNSTKEEIANEPAVFYAHHWILQKAAPMLAELCTDIPNSSSRIHIPGISDEMFDILLRYIYGFETSMLESDTSQTKEIIEAANKFGVTNLKLEAEARFVFLTTITLENAMELLHFADSKNCALLKEVVIDFILKNKIAIIENKILSGAPESVGNDILAAIAREEAKSGTAGCDENIYSSMGISDLRRRAHEKGLDVDGSREMLISALQLSSRKRKAA</sequence>
<dbReference type="Gene3D" id="3.30.710.10">
    <property type="entry name" value="Potassium Channel Kv1.1, Chain A"/>
    <property type="match status" value="1"/>
</dbReference>
<accession>A0ABD3M7J5</accession>
<evidence type="ECO:0000313" key="3">
    <source>
        <dbReference type="Proteomes" id="UP001530293"/>
    </source>
</evidence>
<dbReference type="InterPro" id="IPR011333">
    <property type="entry name" value="SKP1/BTB/POZ_sf"/>
</dbReference>
<dbReference type="InterPro" id="IPR000210">
    <property type="entry name" value="BTB/POZ_dom"/>
</dbReference>
<dbReference type="PANTHER" id="PTHR24413">
    <property type="entry name" value="SPECKLE-TYPE POZ PROTEIN"/>
    <property type="match status" value="1"/>
</dbReference>
<gene>
    <name evidence="2" type="ORF">ACHAWU_006608</name>
</gene>
<dbReference type="Gene3D" id="1.25.40.420">
    <property type="match status" value="1"/>
</dbReference>
<dbReference type="Proteomes" id="UP001530293">
    <property type="component" value="Unassembled WGS sequence"/>
</dbReference>
<organism evidence="2 3">
    <name type="scientific">Discostella pseudostelligera</name>
    <dbReference type="NCBI Taxonomy" id="259834"/>
    <lineage>
        <taxon>Eukaryota</taxon>
        <taxon>Sar</taxon>
        <taxon>Stramenopiles</taxon>
        <taxon>Ochrophyta</taxon>
        <taxon>Bacillariophyta</taxon>
        <taxon>Coscinodiscophyceae</taxon>
        <taxon>Thalassiosirophycidae</taxon>
        <taxon>Stephanodiscales</taxon>
        <taxon>Stephanodiscaceae</taxon>
        <taxon>Discostella</taxon>
    </lineage>
</organism>
<protein>
    <recommendedName>
        <fullName evidence="1">BTB domain-containing protein</fullName>
    </recommendedName>
</protein>
<dbReference type="AlphaFoldDB" id="A0ABD3M7J5"/>
<feature type="domain" description="BTB" evidence="1">
    <location>
        <begin position="190"/>
        <end position="269"/>
    </location>
</feature>
<keyword evidence="3" id="KW-1185">Reference proteome</keyword>
<dbReference type="SUPFAM" id="SSF54695">
    <property type="entry name" value="POZ domain"/>
    <property type="match status" value="1"/>
</dbReference>
<dbReference type="PROSITE" id="PS50097">
    <property type="entry name" value="BTB"/>
    <property type="match status" value="1"/>
</dbReference>
<dbReference type="EMBL" id="JALLBG020000194">
    <property type="protein sequence ID" value="KAL3760060.1"/>
    <property type="molecule type" value="Genomic_DNA"/>
</dbReference>
<evidence type="ECO:0000259" key="1">
    <source>
        <dbReference type="PROSITE" id="PS50097"/>
    </source>
</evidence>
<reference evidence="2 3" key="1">
    <citation type="submission" date="2024-10" db="EMBL/GenBank/DDBJ databases">
        <title>Updated reference genomes for cyclostephanoid diatoms.</title>
        <authorList>
            <person name="Roberts W.R."/>
            <person name="Alverson A.J."/>
        </authorList>
    </citation>
    <scope>NUCLEOTIDE SEQUENCE [LARGE SCALE GENOMIC DNA]</scope>
    <source>
        <strain evidence="2 3">AJA232-27</strain>
    </source>
</reference>